<feature type="transmembrane region" description="Helical" evidence="1">
    <location>
        <begin position="383"/>
        <end position="407"/>
    </location>
</feature>
<dbReference type="GO" id="GO:0042910">
    <property type="term" value="F:xenobiotic transmembrane transporter activity"/>
    <property type="evidence" value="ECO:0007669"/>
    <property type="project" value="TreeGrafter"/>
</dbReference>
<evidence type="ECO:0000313" key="3">
    <source>
        <dbReference type="Proteomes" id="UP000266273"/>
    </source>
</evidence>
<feature type="transmembrane region" description="Helical" evidence="1">
    <location>
        <begin position="881"/>
        <end position="903"/>
    </location>
</feature>
<keyword evidence="1" id="KW-0812">Transmembrane</keyword>
<evidence type="ECO:0000313" key="2">
    <source>
        <dbReference type="EMBL" id="RIA45437.1"/>
    </source>
</evidence>
<dbReference type="Gene3D" id="3.30.70.1320">
    <property type="entry name" value="Multidrug efflux transporter AcrB pore domain like"/>
    <property type="match status" value="1"/>
</dbReference>
<dbReference type="Proteomes" id="UP000266273">
    <property type="component" value="Unassembled WGS sequence"/>
</dbReference>
<feature type="transmembrane region" description="Helical" evidence="1">
    <location>
        <begin position="530"/>
        <end position="548"/>
    </location>
</feature>
<dbReference type="Gene3D" id="3.30.70.1430">
    <property type="entry name" value="Multidrug efflux transporter AcrB pore domain"/>
    <property type="match status" value="2"/>
</dbReference>
<dbReference type="RefSeq" id="WP_119062523.1">
    <property type="nucleotide sequence ID" value="NZ_QXDF01000005.1"/>
</dbReference>
<dbReference type="Pfam" id="PF00873">
    <property type="entry name" value="ACR_tran"/>
    <property type="match status" value="1"/>
</dbReference>
<feature type="transmembrane region" description="Helical" evidence="1">
    <location>
        <begin position="961"/>
        <end position="981"/>
    </location>
</feature>
<dbReference type="SUPFAM" id="SSF82714">
    <property type="entry name" value="Multidrug efflux transporter AcrB TolC docking domain, DN and DC subdomains"/>
    <property type="match status" value="2"/>
</dbReference>
<dbReference type="AlphaFoldDB" id="A0A397PE43"/>
<keyword evidence="1" id="KW-0472">Membrane</keyword>
<comment type="caution">
    <text evidence="2">The sequence shown here is derived from an EMBL/GenBank/DDBJ whole genome shotgun (WGS) entry which is preliminary data.</text>
</comment>
<dbReference type="InterPro" id="IPR001036">
    <property type="entry name" value="Acrflvin-R"/>
</dbReference>
<gene>
    <name evidence="2" type="ORF">BXY53_2724</name>
</gene>
<evidence type="ECO:0000256" key="1">
    <source>
        <dbReference type="SAM" id="Phobius"/>
    </source>
</evidence>
<proteinExistence type="predicted"/>
<dbReference type="Gene3D" id="1.20.1640.10">
    <property type="entry name" value="Multidrug efflux transporter AcrB transmembrane domain"/>
    <property type="match status" value="2"/>
</dbReference>
<dbReference type="Gene3D" id="3.30.2090.10">
    <property type="entry name" value="Multidrug efflux transporter AcrB TolC docking domain, DN and DC subdomains"/>
    <property type="match status" value="2"/>
</dbReference>
<feature type="transmembrane region" description="Helical" evidence="1">
    <location>
        <begin position="358"/>
        <end position="377"/>
    </location>
</feature>
<sequence length="1047" mass="112763">MSRFLDAAFDRSRTVILIFLALMVTGAMAYVSIPKEAEPDVTIPTMYISVYQDGISPEDSERLLVRPLEKELQSIEGLDEMRASATENYATITLEFEAGFDSDRALQDVREKVDIAKSELPADAEEPRVQEVNVALFPVLTAVLSGSVPERTLVELSREVKDRLEALPGVLEVDIGGSREDVVEVLLDPTTMQTYGLSYEEVLQRISNNNQLVAAGNIDTGAGRIALKVPGVVENFEEVREMPIKVDGDRVVTVGDVGVVRRTYKDPEGFARVGGQPALALEIKKRVGANIIETIAQSRAAIEQMRQTWPAGVEVAYLQDKSENVRTLLGDLQNNVMSAIVLVMIVVIAALGLRSALLVGLAIPGAFLAGILVLDAMGFTLNIVVLFSLIMVVGMLVDGAIVVVELADRKMDEGEPRAAAFAGAAKRMFWPITAGIATTVAVFFPLLFWPGVVGEFMQYLPITVIVTLVASLAMALVFIPVIGKVLRGGGRSSSTSVMAAAEGGDLSKIGGVTGWYVGVLRASAKRPASTIAAVIGVVIGAYALYGALGKGIEFFPDVEPDFAQVQIQARGNLSIHERDDIVRRVEERLLGNPVFENVYARTIGGGQSRRNMAEDVIGVIQLELTEWDTRPPAAEVLAAVREQLSDIAGVKIQVREEQGGPSQGKPVQIELTTQAPEQLPEAVAHVREAMREVGGFVDVTDSRPLPGVEWRLEVDRAEAARYGADISLLGYAVQMVTNGVKVAEYQPDDTDEEVDIRVRFPFGARSLEQLDQLTVPTANGQVPIGNFVRFEPAPKTGTIDRVDAERVMTVEADVAEGLLVDTQVQKLQAALAEVSLPRGTEATFKGENEDIAETMDFLVKAFIAAVGLMLILLVTQFNSIFQALLVMSAIVLSTAGVLLGLLIRGEPFGVVMAGIGVIALAGIVVNNNIVLIDTYNDLRRRARLDPLEAALRTGAQRLRPVVLTVITTVLGLMPMVLAMNVDMIGREIAFGAPSTQWWTQLSAAIAGGLVFATILTLILTPTLLVAGERVSVRLRRGRVGADARQPA</sequence>
<protein>
    <submittedName>
        <fullName evidence="2">Multidrug efflux pump</fullName>
    </submittedName>
</protein>
<dbReference type="PRINTS" id="PR00702">
    <property type="entry name" value="ACRIFLAVINRP"/>
</dbReference>
<dbReference type="OrthoDB" id="9798415at2"/>
<dbReference type="SUPFAM" id="SSF82693">
    <property type="entry name" value="Multidrug efflux transporter AcrB pore domain, PN1, PN2, PC1 and PC2 subdomains"/>
    <property type="match status" value="2"/>
</dbReference>
<dbReference type="GO" id="GO:0005886">
    <property type="term" value="C:plasma membrane"/>
    <property type="evidence" value="ECO:0007669"/>
    <property type="project" value="TreeGrafter"/>
</dbReference>
<feature type="transmembrane region" description="Helical" evidence="1">
    <location>
        <begin position="428"/>
        <end position="448"/>
    </location>
</feature>
<feature type="transmembrane region" description="Helical" evidence="1">
    <location>
        <begin position="909"/>
        <end position="931"/>
    </location>
</feature>
<organism evidence="2 3">
    <name type="scientific">Dichotomicrobium thermohalophilum</name>
    <dbReference type="NCBI Taxonomy" id="933063"/>
    <lineage>
        <taxon>Bacteria</taxon>
        <taxon>Pseudomonadati</taxon>
        <taxon>Pseudomonadota</taxon>
        <taxon>Alphaproteobacteria</taxon>
        <taxon>Hyphomicrobiales</taxon>
        <taxon>Hyphomicrobiaceae</taxon>
        <taxon>Dichotomicrobium</taxon>
    </lineage>
</organism>
<dbReference type="SUPFAM" id="SSF82866">
    <property type="entry name" value="Multidrug efflux transporter AcrB transmembrane domain"/>
    <property type="match status" value="2"/>
</dbReference>
<dbReference type="PANTHER" id="PTHR32063:SF0">
    <property type="entry name" value="SWARMING MOTILITY PROTEIN SWRC"/>
    <property type="match status" value="1"/>
</dbReference>
<feature type="transmembrane region" description="Helical" evidence="1">
    <location>
        <begin position="857"/>
        <end position="874"/>
    </location>
</feature>
<dbReference type="PANTHER" id="PTHR32063">
    <property type="match status" value="1"/>
</dbReference>
<keyword evidence="1" id="KW-1133">Transmembrane helix</keyword>
<feature type="transmembrane region" description="Helical" evidence="1">
    <location>
        <begin position="460"/>
        <end position="482"/>
    </location>
</feature>
<feature type="transmembrane region" description="Helical" evidence="1">
    <location>
        <begin position="1001"/>
        <end position="1026"/>
    </location>
</feature>
<dbReference type="InterPro" id="IPR027463">
    <property type="entry name" value="AcrB_DN_DC_subdom"/>
</dbReference>
<keyword evidence="3" id="KW-1185">Reference proteome</keyword>
<dbReference type="Gene3D" id="3.30.70.1440">
    <property type="entry name" value="Multidrug efflux transporter AcrB pore domain"/>
    <property type="match status" value="1"/>
</dbReference>
<accession>A0A397PE43</accession>
<dbReference type="EMBL" id="QXDF01000005">
    <property type="protein sequence ID" value="RIA45437.1"/>
    <property type="molecule type" value="Genomic_DNA"/>
</dbReference>
<reference evidence="2 3" key="1">
    <citation type="submission" date="2018-08" db="EMBL/GenBank/DDBJ databases">
        <title>Genomic Encyclopedia of Archaeal and Bacterial Type Strains, Phase II (KMG-II): from individual species to whole genera.</title>
        <authorList>
            <person name="Goeker M."/>
        </authorList>
    </citation>
    <scope>NUCLEOTIDE SEQUENCE [LARGE SCALE GENOMIC DNA]</scope>
    <source>
        <strain evidence="2 3">DSM 5002</strain>
    </source>
</reference>
<feature type="transmembrane region" description="Helical" evidence="1">
    <location>
        <begin position="336"/>
        <end position="353"/>
    </location>
</feature>
<name>A0A397PE43_9HYPH</name>